<reference evidence="1 2" key="1">
    <citation type="journal article" date="2018" name="Nat. Ecol. Evol.">
        <title>Pezizomycetes genomes reveal the molecular basis of ectomycorrhizal truffle lifestyle.</title>
        <authorList>
            <person name="Murat C."/>
            <person name="Payen T."/>
            <person name="Noel B."/>
            <person name="Kuo A."/>
            <person name="Morin E."/>
            <person name="Chen J."/>
            <person name="Kohler A."/>
            <person name="Krizsan K."/>
            <person name="Balestrini R."/>
            <person name="Da Silva C."/>
            <person name="Montanini B."/>
            <person name="Hainaut M."/>
            <person name="Levati E."/>
            <person name="Barry K.W."/>
            <person name="Belfiori B."/>
            <person name="Cichocki N."/>
            <person name="Clum A."/>
            <person name="Dockter R.B."/>
            <person name="Fauchery L."/>
            <person name="Guy J."/>
            <person name="Iotti M."/>
            <person name="Le Tacon F."/>
            <person name="Lindquist E.A."/>
            <person name="Lipzen A."/>
            <person name="Malagnac F."/>
            <person name="Mello A."/>
            <person name="Molinier V."/>
            <person name="Miyauchi S."/>
            <person name="Poulain J."/>
            <person name="Riccioni C."/>
            <person name="Rubini A."/>
            <person name="Sitrit Y."/>
            <person name="Splivallo R."/>
            <person name="Traeger S."/>
            <person name="Wang M."/>
            <person name="Zifcakova L."/>
            <person name="Wipf D."/>
            <person name="Zambonelli A."/>
            <person name="Paolocci F."/>
            <person name="Nowrousian M."/>
            <person name="Ottonello S."/>
            <person name="Baldrian P."/>
            <person name="Spatafora J.W."/>
            <person name="Henrissat B."/>
            <person name="Nagy L.G."/>
            <person name="Aury J.M."/>
            <person name="Wincker P."/>
            <person name="Grigoriev I.V."/>
            <person name="Bonfante P."/>
            <person name="Martin F.M."/>
        </authorList>
    </citation>
    <scope>NUCLEOTIDE SEQUENCE [LARGE SCALE GENOMIC DNA]</scope>
    <source>
        <strain evidence="1 2">CCBAS932</strain>
    </source>
</reference>
<organism evidence="1 2">
    <name type="scientific">Morchella conica CCBAS932</name>
    <dbReference type="NCBI Taxonomy" id="1392247"/>
    <lineage>
        <taxon>Eukaryota</taxon>
        <taxon>Fungi</taxon>
        <taxon>Dikarya</taxon>
        <taxon>Ascomycota</taxon>
        <taxon>Pezizomycotina</taxon>
        <taxon>Pezizomycetes</taxon>
        <taxon>Pezizales</taxon>
        <taxon>Morchellaceae</taxon>
        <taxon>Morchella</taxon>
    </lineage>
</organism>
<dbReference type="AlphaFoldDB" id="A0A3N4KWV9"/>
<proteinExistence type="predicted"/>
<accession>A0A3N4KWV9</accession>
<dbReference type="InParanoid" id="A0A3N4KWV9"/>
<protein>
    <submittedName>
        <fullName evidence="1">Uncharacterized protein</fullName>
    </submittedName>
</protein>
<sequence>MARALVDIARERMMCVRTGLIGGPDRYNGAVTGTSRRPCAHRRPTRATRYSIRKINQPDLSAHGARHAECEFKISDQMTLAQLTSKLSKLFLFQVPVNTRLALEILGLPRCYNSYGNNSHCYKGKTCYLHPEYSYREAFRLLWLLDMKSSTAIAKEAPLGLKFPDRCQQYT</sequence>
<evidence type="ECO:0000313" key="2">
    <source>
        <dbReference type="Proteomes" id="UP000277580"/>
    </source>
</evidence>
<name>A0A3N4KWV9_9PEZI</name>
<dbReference type="Proteomes" id="UP000277580">
    <property type="component" value="Unassembled WGS sequence"/>
</dbReference>
<gene>
    <name evidence="1" type="ORF">P167DRAFT_86561</name>
</gene>
<keyword evidence="2" id="KW-1185">Reference proteome</keyword>
<evidence type="ECO:0000313" key="1">
    <source>
        <dbReference type="EMBL" id="RPB13899.1"/>
    </source>
</evidence>
<dbReference type="EMBL" id="ML119120">
    <property type="protein sequence ID" value="RPB13899.1"/>
    <property type="molecule type" value="Genomic_DNA"/>
</dbReference>